<dbReference type="InterPro" id="IPR011478">
    <property type="entry name" value="DUF1585"/>
</dbReference>
<dbReference type="InterPro" id="IPR013039">
    <property type="entry name" value="DUF1588"/>
</dbReference>
<evidence type="ECO:0000259" key="2">
    <source>
        <dbReference type="Pfam" id="PF07624"/>
    </source>
</evidence>
<feature type="domain" description="DUF1592" evidence="4">
    <location>
        <begin position="231"/>
        <end position="367"/>
    </location>
</feature>
<dbReference type="AlphaFoldDB" id="A0A0K1PWM1"/>
<evidence type="ECO:0000256" key="1">
    <source>
        <dbReference type="SAM" id="MobiDB-lite"/>
    </source>
</evidence>
<evidence type="ECO:0000313" key="5">
    <source>
        <dbReference type="EMBL" id="AKU97928.1"/>
    </source>
</evidence>
<feature type="region of interest" description="Disordered" evidence="1">
    <location>
        <begin position="21"/>
        <end position="42"/>
    </location>
</feature>
<keyword evidence="6" id="KW-1185">Reference proteome</keyword>
<dbReference type="Pfam" id="PF07627">
    <property type="entry name" value="PSCyt3"/>
    <property type="match status" value="1"/>
</dbReference>
<dbReference type="Pfam" id="PF07624">
    <property type="entry name" value="PSD2"/>
    <property type="match status" value="1"/>
</dbReference>
<dbReference type="RefSeq" id="WP_146648985.1">
    <property type="nucleotide sequence ID" value="NZ_CP012333.1"/>
</dbReference>
<dbReference type="Proteomes" id="UP000064967">
    <property type="component" value="Chromosome"/>
</dbReference>
<gene>
    <name evidence="5" type="ORF">AKJ09_04592</name>
</gene>
<dbReference type="STRING" id="1391654.AKJ09_04592"/>
<evidence type="ECO:0008006" key="7">
    <source>
        <dbReference type="Google" id="ProtNLM"/>
    </source>
</evidence>
<dbReference type="EMBL" id="CP012333">
    <property type="protein sequence ID" value="AKU97928.1"/>
    <property type="molecule type" value="Genomic_DNA"/>
</dbReference>
<feature type="domain" description="DUF1585" evidence="2">
    <location>
        <begin position="509"/>
        <end position="579"/>
    </location>
</feature>
<dbReference type="InterPro" id="IPR013042">
    <property type="entry name" value="DUF1592"/>
</dbReference>
<name>A0A0K1PWM1_9BACT</name>
<reference evidence="5 6" key="1">
    <citation type="submission" date="2015-08" db="EMBL/GenBank/DDBJ databases">
        <authorList>
            <person name="Babu N.S."/>
            <person name="Beckwith C.J."/>
            <person name="Beseler K.G."/>
            <person name="Brison A."/>
            <person name="Carone J.V."/>
            <person name="Caskin T.P."/>
            <person name="Diamond M."/>
            <person name="Durham M.E."/>
            <person name="Foxe J.M."/>
            <person name="Go M."/>
            <person name="Henderson B.A."/>
            <person name="Jones I.B."/>
            <person name="McGettigan J.A."/>
            <person name="Micheletti S.J."/>
            <person name="Nasrallah M.E."/>
            <person name="Ortiz D."/>
            <person name="Piller C.R."/>
            <person name="Privatt S.R."/>
            <person name="Schneider S.L."/>
            <person name="Sharp S."/>
            <person name="Smith T.C."/>
            <person name="Stanton J.D."/>
            <person name="Ullery H.E."/>
            <person name="Wilson R.J."/>
            <person name="Serrano M.G."/>
            <person name="Buck G."/>
            <person name="Lee V."/>
            <person name="Wang Y."/>
            <person name="Carvalho R."/>
            <person name="Voegtly L."/>
            <person name="Shi R."/>
            <person name="Duckworth R."/>
            <person name="Johnson A."/>
            <person name="Loviza R."/>
            <person name="Walstead R."/>
            <person name="Shah Z."/>
            <person name="Kiflezghi M."/>
            <person name="Wade K."/>
            <person name="Ball S.L."/>
            <person name="Bradley K.W."/>
            <person name="Asai D.J."/>
            <person name="Bowman C.A."/>
            <person name="Russell D.A."/>
            <person name="Pope W.H."/>
            <person name="Jacobs-Sera D."/>
            <person name="Hendrix R.W."/>
            <person name="Hatfull G.F."/>
        </authorList>
    </citation>
    <scope>NUCLEOTIDE SEQUENCE [LARGE SCALE GENOMIC DNA]</scope>
    <source>
        <strain evidence="5 6">DSM 27648</strain>
    </source>
</reference>
<sequence>MGKHLLGPLALALAVVAACSNSDPSNDGSGSEGGDGTSEKGLFTCDGAAKPDELALPRLSRAELENTLKFAVALANPNDAEEIWKSIGDTFVRYPEDLRTPAPGDLKGGYDRGDQAIQQTQVDAIYEIAIAIGKELTATPARIEALLGACATDSATDNDRACLDDFIATWAARIMRAPLDAGDLAFYADIAGDKPVDPAGVADVIAAILNAPQTLYRVEHGTADSEETAPLSSFELAARLSYQFWQSPPDDELWKAAEENALLDEAGYRTQVERLVGDPELRNALDGFIAQWLRLDELAPLDVLKNDPAFKAFAGDDMPPDSGRAQMIDDVLLSAFAITSGGGSVSDFLKDKHAYAKDGYLASIYGVPVWSGTGPAPLFTSEKRAGLLTRAALLSTGTSTTRPIHKGYVIRNAVLCQQVGTPPPNVNSKPPTPQDLQTTRQAVANLTSSGACAGCHLTRINPPGFLTENFDALGRERTEERVFDAEGKLIGSLPVDTTAAPAVQPSDARQMSDATELSQAVDESKLFHSCLARHYFRFTQRRVETPDKDGCLLSEIERKARSGAPMAEVLSSVALAPAFKVRRFQ</sequence>
<accession>A0A0K1PWM1</accession>
<evidence type="ECO:0000313" key="6">
    <source>
        <dbReference type="Proteomes" id="UP000064967"/>
    </source>
</evidence>
<evidence type="ECO:0000259" key="4">
    <source>
        <dbReference type="Pfam" id="PF07631"/>
    </source>
</evidence>
<proteinExistence type="predicted"/>
<feature type="domain" description="DUF1588" evidence="3">
    <location>
        <begin position="384"/>
        <end position="480"/>
    </location>
</feature>
<organism evidence="5 6">
    <name type="scientific">Labilithrix luteola</name>
    <dbReference type="NCBI Taxonomy" id="1391654"/>
    <lineage>
        <taxon>Bacteria</taxon>
        <taxon>Pseudomonadati</taxon>
        <taxon>Myxococcota</taxon>
        <taxon>Polyangia</taxon>
        <taxon>Polyangiales</taxon>
        <taxon>Labilitrichaceae</taxon>
        <taxon>Labilithrix</taxon>
    </lineage>
</organism>
<protein>
    <recommendedName>
        <fullName evidence="7">Cellulose-binding domain protein</fullName>
    </recommendedName>
</protein>
<dbReference type="KEGG" id="llu:AKJ09_04592"/>
<dbReference type="Pfam" id="PF07631">
    <property type="entry name" value="PSD4"/>
    <property type="match status" value="1"/>
</dbReference>
<dbReference type="PROSITE" id="PS51257">
    <property type="entry name" value="PROKAR_LIPOPROTEIN"/>
    <property type="match status" value="1"/>
</dbReference>
<dbReference type="OrthoDB" id="127185at2"/>
<evidence type="ECO:0000259" key="3">
    <source>
        <dbReference type="Pfam" id="PF07627"/>
    </source>
</evidence>